<organism evidence="3 4">
    <name type="scientific">Jiella pelagia</name>
    <dbReference type="NCBI Taxonomy" id="2986949"/>
    <lineage>
        <taxon>Bacteria</taxon>
        <taxon>Pseudomonadati</taxon>
        <taxon>Pseudomonadota</taxon>
        <taxon>Alphaproteobacteria</taxon>
        <taxon>Hyphomicrobiales</taxon>
        <taxon>Aurantimonadaceae</taxon>
        <taxon>Jiella</taxon>
    </lineage>
</organism>
<evidence type="ECO:0000313" key="3">
    <source>
        <dbReference type="EMBL" id="WAP69206.1"/>
    </source>
</evidence>
<evidence type="ECO:0000259" key="2">
    <source>
        <dbReference type="PROSITE" id="PS51724"/>
    </source>
</evidence>
<keyword evidence="4" id="KW-1185">Reference proteome</keyword>
<dbReference type="Pfam" id="PF05036">
    <property type="entry name" value="SPOR"/>
    <property type="match status" value="1"/>
</dbReference>
<feature type="compositionally biased region" description="Polar residues" evidence="1">
    <location>
        <begin position="62"/>
        <end position="73"/>
    </location>
</feature>
<feature type="compositionally biased region" description="Low complexity" evidence="1">
    <location>
        <begin position="206"/>
        <end position="217"/>
    </location>
</feature>
<sequence>MSLGDHNGSARQGGQSFDAELDDPFEELARILESPGVSPGSVSSGHAAAPEKPASASPAADNAQSATRQNAPSLETGHGGGASAAASDAARDRASEDHGAKDQAAQAAPASDHPRKVEAEDEFDAFDEGAMSAALTLELSQALELAVSDMEPTGMRPAAKSGDGDADTSADDIASAIDMLPAAGQNGADGSKVQGKPQPVATPAIASPATGAAQHPAAAKPAPAVAVPAATPAIQQKVVAVPDKAPAPVNRAVAKPATPAQPVAAKSAPAAVAPPARPAAQANAVAAPAKAPAPVNQVAASAPSATPAQPVAAKPAAAAAAPAVKPAVAAPAATPVATATAPVAAKAPPAAQANAAQANAGKPAQKPAATAAAAVAAATGPVVAKANRPVGDFDREFELALLGLSEPANPRQAAFHHTEAFAPDREPSVATDAAEARVFDDFDELIASELAAIKQEGPREKAFDQAAGAEEALASQEWPAAFEAPYRETEGSNAAAGSDEDDMRAARRSSAIAGRNMAARSSFFGAGIGAIALMLAAGGAYYYLGSDHAATGDGSVLIVRADPDPVKVKPENPGGREVPNQNKMVYDRVEGGNAIVAPQQKQLVSAEEEPIDLPSEESAVSDLPGVEIGIGSANAAVPMQSADGSSGGADSYSEASAISVLSPRRAKTYSVRPDGTLVVDTAGTEERGPLIQAAARPVEMAQDIGVGQSDGNVAGETVGAIAASGESTNIGETAIDGVDTGAETAATPAEVGVPAPNVPVPTVRPRYVAAGAVAPAQPAPAQTGVAEARPEPIQTASLQPQPAAPAAPAAPVVETVAHDGYYVQISSQPSRDAAQSSSRNLSQRYSGVIAGRNVVIQSADIPGKGTYYRVRVPVESKTEGARLCEDLKSAGGSCFVAR</sequence>
<dbReference type="EMBL" id="CP114029">
    <property type="protein sequence ID" value="WAP69206.1"/>
    <property type="molecule type" value="Genomic_DNA"/>
</dbReference>
<dbReference type="SUPFAM" id="SSF110997">
    <property type="entry name" value="Sporulation related repeat"/>
    <property type="match status" value="1"/>
</dbReference>
<feature type="domain" description="SPOR" evidence="2">
    <location>
        <begin position="815"/>
        <end position="898"/>
    </location>
</feature>
<feature type="compositionally biased region" description="Low complexity" evidence="1">
    <location>
        <begin position="34"/>
        <end position="60"/>
    </location>
</feature>
<accession>A0ABY7C0B0</accession>
<dbReference type="InterPro" id="IPR007730">
    <property type="entry name" value="SPOR-like_dom"/>
</dbReference>
<dbReference type="InterPro" id="IPR036680">
    <property type="entry name" value="SPOR-like_sf"/>
</dbReference>
<name>A0ABY7C0B0_9HYPH</name>
<reference evidence="3" key="1">
    <citation type="submission" date="2022-12" db="EMBL/GenBank/DDBJ databases">
        <title>Jiella pelagia sp. nov., isolated from phosphonate enriched culture of Northwest Pacific surface seawater.</title>
        <authorList>
            <person name="Shin D.Y."/>
            <person name="Hwang C.Y."/>
        </authorList>
    </citation>
    <scope>NUCLEOTIDE SEQUENCE</scope>
    <source>
        <strain evidence="3">HL-NP1</strain>
    </source>
</reference>
<dbReference type="PROSITE" id="PS51724">
    <property type="entry name" value="SPOR"/>
    <property type="match status" value="1"/>
</dbReference>
<dbReference type="Proteomes" id="UP001164020">
    <property type="component" value="Chromosome"/>
</dbReference>
<dbReference type="RefSeq" id="WP_268881648.1">
    <property type="nucleotide sequence ID" value="NZ_CP114029.1"/>
</dbReference>
<dbReference type="Gene3D" id="3.30.70.1070">
    <property type="entry name" value="Sporulation related repeat"/>
    <property type="match status" value="1"/>
</dbReference>
<gene>
    <name evidence="3" type="ORF">OH818_02525</name>
</gene>
<evidence type="ECO:0000256" key="1">
    <source>
        <dbReference type="SAM" id="MobiDB-lite"/>
    </source>
</evidence>
<protein>
    <submittedName>
        <fullName evidence="3">SPOR domain-containing protein</fullName>
    </submittedName>
</protein>
<evidence type="ECO:0000313" key="4">
    <source>
        <dbReference type="Proteomes" id="UP001164020"/>
    </source>
</evidence>
<feature type="region of interest" description="Disordered" evidence="1">
    <location>
        <begin position="1"/>
        <end position="125"/>
    </location>
</feature>
<feature type="compositionally biased region" description="Basic and acidic residues" evidence="1">
    <location>
        <begin position="89"/>
        <end position="101"/>
    </location>
</feature>
<proteinExistence type="predicted"/>
<feature type="region of interest" description="Disordered" evidence="1">
    <location>
        <begin position="151"/>
        <end position="217"/>
    </location>
</feature>